<gene>
    <name evidence="1" type="ORF">A4A58_21240</name>
</gene>
<dbReference type="RefSeq" id="WP_068730688.1">
    <property type="nucleotide sequence ID" value="NZ_LVYV01000002.1"/>
</dbReference>
<proteinExistence type="predicted"/>
<name>A0A161RNF2_9BRAD</name>
<comment type="caution">
    <text evidence="1">The sequence shown here is derived from an EMBL/GenBank/DDBJ whole genome shotgun (WGS) entry which is preliminary data.</text>
</comment>
<dbReference type="AlphaFoldDB" id="A0A161RNF2"/>
<organism evidence="1 2">
    <name type="scientific">Tardiphaga robiniae</name>
    <dbReference type="NCBI Taxonomy" id="943830"/>
    <lineage>
        <taxon>Bacteria</taxon>
        <taxon>Pseudomonadati</taxon>
        <taxon>Pseudomonadota</taxon>
        <taxon>Alphaproteobacteria</taxon>
        <taxon>Hyphomicrobiales</taxon>
        <taxon>Nitrobacteraceae</taxon>
        <taxon>Tardiphaga</taxon>
    </lineage>
</organism>
<protein>
    <submittedName>
        <fullName evidence="1">Pilus assembly protein PilZ</fullName>
    </submittedName>
</protein>
<dbReference type="OrthoDB" id="7960026at2"/>
<dbReference type="Proteomes" id="UP000076574">
    <property type="component" value="Unassembled WGS sequence"/>
</dbReference>
<keyword evidence="2" id="KW-1185">Reference proteome</keyword>
<evidence type="ECO:0000313" key="2">
    <source>
        <dbReference type="Proteomes" id="UP000076574"/>
    </source>
</evidence>
<dbReference type="SUPFAM" id="SSF141371">
    <property type="entry name" value="PilZ domain-like"/>
    <property type="match status" value="1"/>
</dbReference>
<accession>A0A161RNF2</accession>
<dbReference type="STRING" id="943830.A4A58_21240"/>
<dbReference type="EMBL" id="LVYV01000002">
    <property type="protein sequence ID" value="KZD24858.1"/>
    <property type="molecule type" value="Genomic_DNA"/>
</dbReference>
<reference evidence="1 2" key="1">
    <citation type="submission" date="2016-03" db="EMBL/GenBank/DDBJ databases">
        <title>Microsymbionts genomes from the relict species Vavilovia formosa (Stev.) Fed.</title>
        <authorList>
            <person name="Kopat V."/>
            <person name="Chirak E."/>
            <person name="Kimeklis A."/>
            <person name="Andronov E."/>
        </authorList>
    </citation>
    <scope>NUCLEOTIDE SEQUENCE [LARGE SCALE GENOMIC DNA]</scope>
    <source>
        <strain evidence="1 2">Vaf07</strain>
    </source>
</reference>
<evidence type="ECO:0000313" key="1">
    <source>
        <dbReference type="EMBL" id="KZD24858.1"/>
    </source>
</evidence>
<sequence>MTPEKPNASRVAFERGFPVWLMAIDGTWRRSCRIMDVSETGARLIVESSIEGINLKEFFLLLSSTGLAFRRCELAWVNGEEIGATFLRQGAKKKAARPADTES</sequence>